<evidence type="ECO:0000313" key="1">
    <source>
        <dbReference type="EMBL" id="KAJ2791919.1"/>
    </source>
</evidence>
<organism evidence="1 2">
    <name type="scientific">Coemansia linderi</name>
    <dbReference type="NCBI Taxonomy" id="2663919"/>
    <lineage>
        <taxon>Eukaryota</taxon>
        <taxon>Fungi</taxon>
        <taxon>Fungi incertae sedis</taxon>
        <taxon>Zoopagomycota</taxon>
        <taxon>Kickxellomycotina</taxon>
        <taxon>Kickxellomycetes</taxon>
        <taxon>Kickxellales</taxon>
        <taxon>Kickxellaceae</taxon>
        <taxon>Coemansia</taxon>
    </lineage>
</organism>
<name>A0ACC1KMQ1_9FUNG</name>
<evidence type="ECO:0000313" key="2">
    <source>
        <dbReference type="Proteomes" id="UP001140066"/>
    </source>
</evidence>
<dbReference type="EMBL" id="JANBUK010000078">
    <property type="protein sequence ID" value="KAJ2791919.1"/>
    <property type="molecule type" value="Genomic_DNA"/>
</dbReference>
<accession>A0ACC1KMQ1</accession>
<sequence length="604" mass="62892">MITQPPPPPHVKATPWPTPTPPSATEGYRMPGPTPTSEPSPPLSAGLLTGIALTLVVSKALLTAPAHAHDAEVGAPAKAVAVKAVAAEVGAIKAHTVEVCAVEAVVAEAGALMAITIETVAPEAIVAAALKAVVIEASAVEAGTDVVELVRIPKNGDIGLGTDTLRNTNDNELPPEIPEDANKGLSLVNSERADGDHLPREEECIDDEWQLVIIERAIPDVRLEPLEHAKGAPPVGGHVDDELLHEFSERAIDEPYSPTGSVAAQPMEPPAASDAANTVKPPCSAEPASDEQPYAPESPVDNEKLRESASVSDAVVTPPPVVHLEVPAPSASTAKQAPSNEAIEKMGETTIAEAATEPKTLLAEGSSSNGTAAQPEEQPFPADSSGSPDAPGPTAAPNWKPTRRGCRGKRGRNKKGLANAEDEPADGLDQERQAGDDRGMSRVEEHLESNQELSDDSQRIEAPDATMPWQARSSKAAPTTPASDSTTHSSSRVGPSSERRLQSSGDNTPADEIQQTAAGPVEGESGQRGGARRGRGDRQVAEPGRWPGGPQNPGRGGSASGDWRSGQQRTVHHDLDEPGAATFSSYNVRGRRANTVRGRGRGDN</sequence>
<protein>
    <submittedName>
        <fullName evidence="1">Uncharacterized protein</fullName>
    </submittedName>
</protein>
<proteinExistence type="predicted"/>
<keyword evidence="2" id="KW-1185">Reference proteome</keyword>
<gene>
    <name evidence="1" type="ORF">GGI18_000790</name>
</gene>
<comment type="caution">
    <text evidence="1">The sequence shown here is derived from an EMBL/GenBank/DDBJ whole genome shotgun (WGS) entry which is preliminary data.</text>
</comment>
<reference evidence="1" key="1">
    <citation type="submission" date="2022-07" db="EMBL/GenBank/DDBJ databases">
        <title>Phylogenomic reconstructions and comparative analyses of Kickxellomycotina fungi.</title>
        <authorList>
            <person name="Reynolds N.K."/>
            <person name="Stajich J.E."/>
            <person name="Barry K."/>
            <person name="Grigoriev I.V."/>
            <person name="Crous P."/>
            <person name="Smith M.E."/>
        </authorList>
    </citation>
    <scope>NUCLEOTIDE SEQUENCE</scope>
    <source>
        <strain evidence="1">BCRC 34191</strain>
    </source>
</reference>
<dbReference type="Proteomes" id="UP001140066">
    <property type="component" value="Unassembled WGS sequence"/>
</dbReference>